<dbReference type="Proteomes" id="UP000594263">
    <property type="component" value="Unplaced"/>
</dbReference>
<name>A0A7N0U4I8_KALFE</name>
<proteinExistence type="predicted"/>
<evidence type="ECO:0000313" key="1">
    <source>
        <dbReference type="EnsemblPlants" id="Kaladp0054s0071.1.v1.1"/>
    </source>
</evidence>
<organism evidence="1 2">
    <name type="scientific">Kalanchoe fedtschenkoi</name>
    <name type="common">Lavender scallops</name>
    <name type="synonym">South American air plant</name>
    <dbReference type="NCBI Taxonomy" id="63787"/>
    <lineage>
        <taxon>Eukaryota</taxon>
        <taxon>Viridiplantae</taxon>
        <taxon>Streptophyta</taxon>
        <taxon>Embryophyta</taxon>
        <taxon>Tracheophyta</taxon>
        <taxon>Spermatophyta</taxon>
        <taxon>Magnoliopsida</taxon>
        <taxon>eudicotyledons</taxon>
        <taxon>Gunneridae</taxon>
        <taxon>Pentapetalae</taxon>
        <taxon>Saxifragales</taxon>
        <taxon>Crassulaceae</taxon>
        <taxon>Kalanchoe</taxon>
    </lineage>
</organism>
<dbReference type="AlphaFoldDB" id="A0A7N0U4I8"/>
<accession>A0A7N0U4I8</accession>
<keyword evidence="2" id="KW-1185">Reference proteome</keyword>
<evidence type="ECO:0000313" key="2">
    <source>
        <dbReference type="Proteomes" id="UP000594263"/>
    </source>
</evidence>
<dbReference type="Gramene" id="Kaladp0054s0071.1.v1.1">
    <property type="protein sequence ID" value="Kaladp0054s0071.1.v1.1"/>
    <property type="gene ID" value="Kaladp0054s0071.v1.1"/>
</dbReference>
<protein>
    <recommendedName>
        <fullName evidence="3">Reverse transcriptase Ty1/copia-type domain-containing protein</fullName>
    </recommendedName>
</protein>
<reference evidence="1" key="1">
    <citation type="submission" date="2021-01" db="UniProtKB">
        <authorList>
            <consortium name="EnsemblPlants"/>
        </authorList>
    </citation>
    <scope>IDENTIFICATION</scope>
</reference>
<sequence>MFTCAQGNEILLMLVYMDDLLFTRFSSELIIKTLQTLGLFICYRNYTFDLLAEISMLGLKPIRHPDNIKHKMSCILKYPSTYKRHNDKLIYLTIIQFMQAPTEQHLEAT</sequence>
<dbReference type="EnsemblPlants" id="Kaladp0054s0071.1.v1.1">
    <property type="protein sequence ID" value="Kaladp0054s0071.1.v1.1"/>
    <property type="gene ID" value="Kaladp0054s0071.v1.1"/>
</dbReference>
<evidence type="ECO:0008006" key="3">
    <source>
        <dbReference type="Google" id="ProtNLM"/>
    </source>
</evidence>